<proteinExistence type="inferred from homology"/>
<dbReference type="PANTHER" id="PTHR43591">
    <property type="entry name" value="METHYLTRANSFERASE"/>
    <property type="match status" value="1"/>
</dbReference>
<dbReference type="InterPro" id="IPR029063">
    <property type="entry name" value="SAM-dependent_MTases_sf"/>
</dbReference>
<protein>
    <recommendedName>
        <fullName evidence="5">Methyltransferase</fullName>
    </recommendedName>
</protein>
<dbReference type="Gene3D" id="3.40.50.150">
    <property type="entry name" value="Vaccinia Virus protein VP39"/>
    <property type="match status" value="1"/>
</dbReference>
<keyword evidence="4" id="KW-1185">Reference proteome</keyword>
<comment type="caution">
    <text evidence="3">The sequence shown here is derived from an EMBL/GenBank/DDBJ whole genome shotgun (WGS) entry which is preliminary data.</text>
</comment>
<gene>
    <name evidence="3" type="ORF">PPNO1_LOCUS5697</name>
</gene>
<dbReference type="CDD" id="cd02440">
    <property type="entry name" value="AdoMet_MTases"/>
    <property type="match status" value="1"/>
</dbReference>
<name>A0A9P1MC64_9PEZI</name>
<dbReference type="Pfam" id="PF13489">
    <property type="entry name" value="Methyltransf_23"/>
    <property type="match status" value="1"/>
</dbReference>
<evidence type="ECO:0000313" key="3">
    <source>
        <dbReference type="EMBL" id="CAI4216027.1"/>
    </source>
</evidence>
<evidence type="ECO:0000313" key="4">
    <source>
        <dbReference type="Proteomes" id="UP000838763"/>
    </source>
</evidence>
<sequence>MTEQQPVTDPKAPAAAPVEAPAEAPSVAPAPLASAPGILPTDFWVQMAAQGDAQPQYDEDSDSAYGDDDASSTASLSSSIFKYRTINGRTYQSGHGDGEYWAANDEKANEALDIIHHVLLLSLDGKLHKAPLSNDIQKVVDIGTGTGVWAIDFADEYPDTEVIGTDLSPIQPTWVPPNCLFQIDDCTQPWTFEPNSIDYVHIRWLFGSIKDWEGLFTEAYKALKPGGYIETHEPSVSFRSDDGTVHDKTAMGQFGKFFVEGGKIMGRSMTVVEDCTQRAALEAAGFTDIQETQLKTPIGKWPKDPKMKEIGAFQQMAVEQDTEGTMTYLAQMLGWSQHEVIAYVATLRREIRSRDIHGFYEQKVLVARKPEQTPDPEGAATTAT</sequence>
<dbReference type="OrthoDB" id="2013972at2759"/>
<evidence type="ECO:0000256" key="2">
    <source>
        <dbReference type="SAM" id="MobiDB-lite"/>
    </source>
</evidence>
<feature type="compositionally biased region" description="Acidic residues" evidence="2">
    <location>
        <begin position="57"/>
        <end position="70"/>
    </location>
</feature>
<dbReference type="SUPFAM" id="SSF53335">
    <property type="entry name" value="S-adenosyl-L-methionine-dependent methyltransferases"/>
    <property type="match status" value="1"/>
</dbReference>
<dbReference type="AlphaFoldDB" id="A0A9P1MC64"/>
<organism evidence="3 4">
    <name type="scientific">Parascedosporium putredinis</name>
    <dbReference type="NCBI Taxonomy" id="1442378"/>
    <lineage>
        <taxon>Eukaryota</taxon>
        <taxon>Fungi</taxon>
        <taxon>Dikarya</taxon>
        <taxon>Ascomycota</taxon>
        <taxon>Pezizomycotina</taxon>
        <taxon>Sordariomycetes</taxon>
        <taxon>Hypocreomycetidae</taxon>
        <taxon>Microascales</taxon>
        <taxon>Microascaceae</taxon>
        <taxon>Parascedosporium</taxon>
    </lineage>
</organism>
<dbReference type="Proteomes" id="UP000838763">
    <property type="component" value="Unassembled WGS sequence"/>
</dbReference>
<feature type="region of interest" description="Disordered" evidence="2">
    <location>
        <begin position="1"/>
        <end position="33"/>
    </location>
</feature>
<reference evidence="3" key="1">
    <citation type="submission" date="2022-11" db="EMBL/GenBank/DDBJ databases">
        <authorList>
            <person name="Scott C."/>
            <person name="Bruce N."/>
        </authorList>
    </citation>
    <scope>NUCLEOTIDE SEQUENCE</scope>
</reference>
<accession>A0A9P1MC64</accession>
<dbReference type="GO" id="GO:0008168">
    <property type="term" value="F:methyltransferase activity"/>
    <property type="evidence" value="ECO:0007669"/>
    <property type="project" value="TreeGrafter"/>
</dbReference>
<evidence type="ECO:0000256" key="1">
    <source>
        <dbReference type="ARBA" id="ARBA00038158"/>
    </source>
</evidence>
<evidence type="ECO:0008006" key="5">
    <source>
        <dbReference type="Google" id="ProtNLM"/>
    </source>
</evidence>
<dbReference type="PANTHER" id="PTHR43591:SF10">
    <property type="entry name" value="ABC TRANSMEMBRANE TYPE-1 DOMAIN-CONTAINING PROTEIN-RELATED"/>
    <property type="match status" value="1"/>
</dbReference>
<feature type="compositionally biased region" description="Low complexity" evidence="2">
    <location>
        <begin position="12"/>
        <end position="33"/>
    </location>
</feature>
<comment type="similarity">
    <text evidence="1">Belongs to the methyltransferase superfamily. LaeA methyltransferase family.</text>
</comment>
<dbReference type="EMBL" id="CALLCH030000015">
    <property type="protein sequence ID" value="CAI4216027.1"/>
    <property type="molecule type" value="Genomic_DNA"/>
</dbReference>
<feature type="region of interest" description="Disordered" evidence="2">
    <location>
        <begin position="49"/>
        <end position="70"/>
    </location>
</feature>